<protein>
    <recommendedName>
        <fullName evidence="4">Transmembrane protein</fullName>
    </recommendedName>
</protein>
<dbReference type="Proteomes" id="UP000821866">
    <property type="component" value="Chromosome 7"/>
</dbReference>
<reference evidence="2" key="2">
    <citation type="submission" date="2021-09" db="EMBL/GenBank/DDBJ databases">
        <authorList>
            <person name="Jia N."/>
            <person name="Wang J."/>
            <person name="Shi W."/>
            <person name="Du L."/>
            <person name="Sun Y."/>
            <person name="Zhan W."/>
            <person name="Jiang J."/>
            <person name="Wang Q."/>
            <person name="Zhang B."/>
            <person name="Ji P."/>
            <person name="Sakyi L.B."/>
            <person name="Cui X."/>
            <person name="Yuan T."/>
            <person name="Jiang B."/>
            <person name="Yang W."/>
            <person name="Lam T.T.-Y."/>
            <person name="Chang Q."/>
            <person name="Ding S."/>
            <person name="Wang X."/>
            <person name="Zhu J."/>
            <person name="Ruan X."/>
            <person name="Zhao L."/>
            <person name="Wei J."/>
            <person name="Que T."/>
            <person name="Du C."/>
            <person name="Cheng J."/>
            <person name="Dai P."/>
            <person name="Han X."/>
            <person name="Huang E."/>
            <person name="Gao Y."/>
            <person name="Liu J."/>
            <person name="Shao H."/>
            <person name="Ye R."/>
            <person name="Li L."/>
            <person name="Wei W."/>
            <person name="Wang X."/>
            <person name="Wang C."/>
            <person name="Huo Q."/>
            <person name="Li W."/>
            <person name="Guo W."/>
            <person name="Chen H."/>
            <person name="Chen S."/>
            <person name="Zhou L."/>
            <person name="Zhou L."/>
            <person name="Ni X."/>
            <person name="Tian J."/>
            <person name="Zhou Y."/>
            <person name="Sheng Y."/>
            <person name="Liu T."/>
            <person name="Pan Y."/>
            <person name="Xia L."/>
            <person name="Li J."/>
            <person name="Zhao F."/>
            <person name="Cao W."/>
        </authorList>
    </citation>
    <scope>NUCLEOTIDE SEQUENCE</scope>
    <source>
        <strain evidence="2">Rmic-2018</strain>
        <tissue evidence="2">Larvae</tissue>
    </source>
</reference>
<keyword evidence="1" id="KW-1133">Transmembrane helix</keyword>
<comment type="caution">
    <text evidence="2">The sequence shown here is derived from an EMBL/GenBank/DDBJ whole genome shotgun (WGS) entry which is preliminary data.</text>
</comment>
<evidence type="ECO:0000313" key="3">
    <source>
        <dbReference type="Proteomes" id="UP000821866"/>
    </source>
</evidence>
<evidence type="ECO:0008006" key="4">
    <source>
        <dbReference type="Google" id="ProtNLM"/>
    </source>
</evidence>
<evidence type="ECO:0000256" key="1">
    <source>
        <dbReference type="SAM" id="Phobius"/>
    </source>
</evidence>
<accession>A0A9J6DHP2</accession>
<keyword evidence="1" id="KW-0812">Transmembrane</keyword>
<evidence type="ECO:0000313" key="2">
    <source>
        <dbReference type="EMBL" id="KAH8021480.1"/>
    </source>
</evidence>
<gene>
    <name evidence="2" type="ORF">HPB51_015876</name>
</gene>
<reference evidence="2" key="1">
    <citation type="journal article" date="2020" name="Cell">
        <title>Large-Scale Comparative Analyses of Tick Genomes Elucidate Their Genetic Diversity and Vector Capacities.</title>
        <authorList>
            <consortium name="Tick Genome and Microbiome Consortium (TIGMIC)"/>
            <person name="Jia N."/>
            <person name="Wang J."/>
            <person name="Shi W."/>
            <person name="Du L."/>
            <person name="Sun Y."/>
            <person name="Zhan W."/>
            <person name="Jiang J.F."/>
            <person name="Wang Q."/>
            <person name="Zhang B."/>
            <person name="Ji P."/>
            <person name="Bell-Sakyi L."/>
            <person name="Cui X.M."/>
            <person name="Yuan T.T."/>
            <person name="Jiang B.G."/>
            <person name="Yang W.F."/>
            <person name="Lam T.T."/>
            <person name="Chang Q.C."/>
            <person name="Ding S.J."/>
            <person name="Wang X.J."/>
            <person name="Zhu J.G."/>
            <person name="Ruan X.D."/>
            <person name="Zhao L."/>
            <person name="Wei J.T."/>
            <person name="Ye R.Z."/>
            <person name="Que T.C."/>
            <person name="Du C.H."/>
            <person name="Zhou Y.H."/>
            <person name="Cheng J.X."/>
            <person name="Dai P.F."/>
            <person name="Guo W.B."/>
            <person name="Han X.H."/>
            <person name="Huang E.J."/>
            <person name="Li L.F."/>
            <person name="Wei W."/>
            <person name="Gao Y.C."/>
            <person name="Liu J.Z."/>
            <person name="Shao H.Z."/>
            <person name="Wang X."/>
            <person name="Wang C.C."/>
            <person name="Yang T.C."/>
            <person name="Huo Q.B."/>
            <person name="Li W."/>
            <person name="Chen H.Y."/>
            <person name="Chen S.E."/>
            <person name="Zhou L.G."/>
            <person name="Ni X.B."/>
            <person name="Tian J.H."/>
            <person name="Sheng Y."/>
            <person name="Liu T."/>
            <person name="Pan Y.S."/>
            <person name="Xia L.Y."/>
            <person name="Li J."/>
            <person name="Zhao F."/>
            <person name="Cao W.C."/>
        </authorList>
    </citation>
    <scope>NUCLEOTIDE SEQUENCE</scope>
    <source>
        <strain evidence="2">Rmic-2018</strain>
    </source>
</reference>
<dbReference type="AlphaFoldDB" id="A0A9J6DHP2"/>
<organism evidence="2 3">
    <name type="scientific">Rhipicephalus microplus</name>
    <name type="common">Cattle tick</name>
    <name type="synonym">Boophilus microplus</name>
    <dbReference type="NCBI Taxonomy" id="6941"/>
    <lineage>
        <taxon>Eukaryota</taxon>
        <taxon>Metazoa</taxon>
        <taxon>Ecdysozoa</taxon>
        <taxon>Arthropoda</taxon>
        <taxon>Chelicerata</taxon>
        <taxon>Arachnida</taxon>
        <taxon>Acari</taxon>
        <taxon>Parasitiformes</taxon>
        <taxon>Ixodida</taxon>
        <taxon>Ixodoidea</taxon>
        <taxon>Ixodidae</taxon>
        <taxon>Rhipicephalinae</taxon>
        <taxon>Rhipicephalus</taxon>
        <taxon>Boophilus</taxon>
    </lineage>
</organism>
<keyword evidence="3" id="KW-1185">Reference proteome</keyword>
<dbReference type="EMBL" id="JABSTU010000009">
    <property type="protein sequence ID" value="KAH8021480.1"/>
    <property type="molecule type" value="Genomic_DNA"/>
</dbReference>
<keyword evidence="1" id="KW-0472">Membrane</keyword>
<sequence length="152" mass="17018">MCPSPGSGPPSSPYLSLAFEEMQQEQERHKWRVIRGSVMALGGVILVMLVVIVRLLFAESVSNVPPSTLQYRRHASADELSERANASRFADVGGDKREDHYAPVRGASGNTWKRKGGERKRRFNGGTICRVALSEDFAYINRFSFSLFVWLV</sequence>
<proteinExistence type="predicted"/>
<feature type="transmembrane region" description="Helical" evidence="1">
    <location>
        <begin position="38"/>
        <end position="57"/>
    </location>
</feature>
<name>A0A9J6DHP2_RHIMP</name>